<comment type="caution">
    <text evidence="1">The sequence shown here is derived from an EMBL/GenBank/DDBJ whole genome shotgun (WGS) entry which is preliminary data.</text>
</comment>
<evidence type="ECO:0000313" key="1">
    <source>
        <dbReference type="EMBL" id="MBJ6367803.1"/>
    </source>
</evidence>
<dbReference type="EMBL" id="JAELVQ010000006">
    <property type="protein sequence ID" value="MBJ6367803.1"/>
    <property type="molecule type" value="Genomic_DNA"/>
</dbReference>
<keyword evidence="2" id="KW-1185">Reference proteome</keyword>
<organism evidence="1 2">
    <name type="scientific">Snuella sedimenti</name>
    <dbReference type="NCBI Taxonomy" id="2798802"/>
    <lineage>
        <taxon>Bacteria</taxon>
        <taxon>Pseudomonadati</taxon>
        <taxon>Bacteroidota</taxon>
        <taxon>Flavobacteriia</taxon>
        <taxon>Flavobacteriales</taxon>
        <taxon>Flavobacteriaceae</taxon>
        <taxon>Snuella</taxon>
    </lineage>
</organism>
<protein>
    <submittedName>
        <fullName evidence="1">Uncharacterized protein</fullName>
    </submittedName>
</protein>
<proteinExistence type="predicted"/>
<sequence>MSFYNFLLCCFLGLFHFQQKQFVSIEEDRIKINRDNTIITIMIPFKILDGYHIQALSNTQDNLIPTEINFEVPEGCTLQKTFTKKYYDTVVLDKVEHKALSHILEVTVTLKCDKRMPSDSSYLNGGLYYQTCNDRQCFFPRTLDFCISY</sequence>
<evidence type="ECO:0000313" key="2">
    <source>
        <dbReference type="Proteomes" id="UP000610931"/>
    </source>
</evidence>
<dbReference type="RefSeq" id="WP_199114572.1">
    <property type="nucleotide sequence ID" value="NZ_JAELVQ010000006.1"/>
</dbReference>
<dbReference type="AlphaFoldDB" id="A0A8J7IGN1"/>
<dbReference type="Proteomes" id="UP000610931">
    <property type="component" value="Unassembled WGS sequence"/>
</dbReference>
<accession>A0A8J7IGN1</accession>
<name>A0A8J7IGN1_9FLAO</name>
<reference evidence="1" key="1">
    <citation type="submission" date="2020-12" db="EMBL/GenBank/DDBJ databases">
        <title>Snuella sp. nov., isolated from sediment in Incheon.</title>
        <authorList>
            <person name="Kim W."/>
        </authorList>
    </citation>
    <scope>NUCLEOTIDE SEQUENCE</scope>
    <source>
        <strain evidence="1">CAU 1569</strain>
    </source>
</reference>
<gene>
    <name evidence="1" type="ORF">JF259_06865</name>
</gene>